<dbReference type="EMBL" id="FMXB01000018">
    <property type="protein sequence ID" value="SDA66025.1"/>
    <property type="molecule type" value="Genomic_DNA"/>
</dbReference>
<sequence length="52" mass="6392">MVMKYIDKNQRKLEIRTHDFNVPKNHISRFVVEFIEKCYPKLVIEVNEKKEL</sequence>
<protein>
    <submittedName>
        <fullName evidence="1">Uncharacterized protein</fullName>
    </submittedName>
</protein>
<dbReference type="Proteomes" id="UP000323439">
    <property type="component" value="Unassembled WGS sequence"/>
</dbReference>
<reference evidence="1 2" key="1">
    <citation type="submission" date="2016-10" db="EMBL/GenBank/DDBJ databases">
        <authorList>
            <person name="Varghese N."/>
            <person name="Submissions S."/>
        </authorList>
    </citation>
    <scope>NUCLEOTIDE SEQUENCE [LARGE SCALE GENOMIC DNA]</scope>
    <source>
        <strain evidence="1 2">DSM 16643</strain>
    </source>
</reference>
<accession>A0A1G5X8Y0</accession>
<dbReference type="AlphaFoldDB" id="A0A1G5X8Y0"/>
<name>A0A1G5X8Y0_9EURY</name>
<proteinExistence type="predicted"/>
<organism evidence="1 2">
    <name type="scientific">Methanobrevibacter millerae</name>
    <dbReference type="NCBI Taxonomy" id="230361"/>
    <lineage>
        <taxon>Archaea</taxon>
        <taxon>Methanobacteriati</taxon>
        <taxon>Methanobacteriota</taxon>
        <taxon>Methanomada group</taxon>
        <taxon>Methanobacteria</taxon>
        <taxon>Methanobacteriales</taxon>
        <taxon>Methanobacteriaceae</taxon>
        <taxon>Methanobrevibacter</taxon>
    </lineage>
</organism>
<keyword evidence="2" id="KW-1185">Reference proteome</keyword>
<gene>
    <name evidence="1" type="ORF">SAMN02910315_01997</name>
</gene>
<evidence type="ECO:0000313" key="2">
    <source>
        <dbReference type="Proteomes" id="UP000323439"/>
    </source>
</evidence>
<evidence type="ECO:0000313" key="1">
    <source>
        <dbReference type="EMBL" id="SDA66025.1"/>
    </source>
</evidence>